<reference evidence="3 4" key="1">
    <citation type="submission" date="2017-03" db="EMBL/GenBank/DDBJ databases">
        <title>Genome sequencing of Shewanella japonica KCTC 22435.</title>
        <authorList>
            <person name="Kim K.M."/>
        </authorList>
    </citation>
    <scope>NUCLEOTIDE SEQUENCE [LARGE SCALE GENOMIC DNA]</scope>
    <source>
        <strain evidence="3 4">KCTC 22435</strain>
    </source>
</reference>
<sequence>MNILVTGANGFIGRNLCIFLKEAGFVNVEKITLDDNEDSVVKKVKSADFIYHLAGINRPPNDDEFKKGNTDLTKNIVNTLIESGRKTPILLTSSIQAELDNPYGVSKAGAEEAVAAYQQQTGAATHIYRLPNVFGKWCLPNYNSAVATFCYNTINDLPIIIHNPDAVLNLVYIDDVCKSFVEILTNAPQSTDMYSIVEPIYESTVGEVVSLLTEFKDSRESLISAKAGEGFVRALYSTYVSYLAPSQFDYSVTRHSDERGTFVEMLKTKESGQFSFFTAHPGITRGGHYHHTKTEKFLVINGKALYKFRHIVTGESYELTVDGEESRIVETAPGWTHDITNIGDSELVVMLWANEIFDRAAPDTITCPL</sequence>
<feature type="domain" description="NAD-dependent epimerase/dehydratase" evidence="1">
    <location>
        <begin position="3"/>
        <end position="187"/>
    </location>
</feature>
<evidence type="ECO:0000313" key="4">
    <source>
        <dbReference type="Proteomes" id="UP000191820"/>
    </source>
</evidence>
<dbReference type="SUPFAM" id="SSF51182">
    <property type="entry name" value="RmlC-like cupins"/>
    <property type="match status" value="1"/>
</dbReference>
<dbReference type="PANTHER" id="PTHR43245:SF55">
    <property type="entry name" value="NAD(P)-BINDING DOMAIN-CONTAINING PROTEIN"/>
    <property type="match status" value="1"/>
</dbReference>
<dbReference type="Pfam" id="PF01370">
    <property type="entry name" value="Epimerase"/>
    <property type="match status" value="1"/>
</dbReference>
<dbReference type="InterPro" id="IPR036291">
    <property type="entry name" value="NAD(P)-bd_dom_sf"/>
</dbReference>
<dbReference type="SUPFAM" id="SSF51735">
    <property type="entry name" value="NAD(P)-binding Rossmann-fold domains"/>
    <property type="match status" value="1"/>
</dbReference>
<evidence type="ECO:0000313" key="3">
    <source>
        <dbReference type="EMBL" id="ARD21664.1"/>
    </source>
</evidence>
<feature type="domain" description="Capsular polysaccharide assembling protein CapF C-terminal" evidence="2">
    <location>
        <begin position="255"/>
        <end position="365"/>
    </location>
</feature>
<evidence type="ECO:0000259" key="2">
    <source>
        <dbReference type="Pfam" id="PF14667"/>
    </source>
</evidence>
<organism evidence="3 4">
    <name type="scientific">Shewanella japonica</name>
    <dbReference type="NCBI Taxonomy" id="93973"/>
    <lineage>
        <taxon>Bacteria</taxon>
        <taxon>Pseudomonadati</taxon>
        <taxon>Pseudomonadota</taxon>
        <taxon>Gammaproteobacteria</taxon>
        <taxon>Alteromonadales</taxon>
        <taxon>Shewanellaceae</taxon>
        <taxon>Shewanella</taxon>
    </lineage>
</organism>
<dbReference type="Proteomes" id="UP000191820">
    <property type="component" value="Chromosome"/>
</dbReference>
<dbReference type="Gene3D" id="3.40.50.720">
    <property type="entry name" value="NAD(P)-binding Rossmann-like Domain"/>
    <property type="match status" value="1"/>
</dbReference>
<dbReference type="EMBL" id="CP020472">
    <property type="protein sequence ID" value="ARD21664.1"/>
    <property type="molecule type" value="Genomic_DNA"/>
</dbReference>
<dbReference type="InterPro" id="IPR014710">
    <property type="entry name" value="RmlC-like_jellyroll"/>
</dbReference>
<dbReference type="CDD" id="cd07007">
    <property type="entry name" value="cupin_CapF-like_C"/>
    <property type="match status" value="1"/>
</dbReference>
<accession>A0ABN4YJB5</accession>
<dbReference type="Pfam" id="PF14667">
    <property type="entry name" value="Polysacc_synt_C"/>
    <property type="match status" value="1"/>
</dbReference>
<evidence type="ECO:0000259" key="1">
    <source>
        <dbReference type="Pfam" id="PF01370"/>
    </source>
</evidence>
<dbReference type="InterPro" id="IPR001509">
    <property type="entry name" value="Epimerase_deHydtase"/>
</dbReference>
<proteinExistence type="predicted"/>
<name>A0ABN4YJB5_9GAMM</name>
<keyword evidence="4" id="KW-1185">Reference proteome</keyword>
<protein>
    <submittedName>
        <fullName evidence="3">Capsular biosynthesis protein</fullName>
    </submittedName>
</protein>
<dbReference type="InterPro" id="IPR011051">
    <property type="entry name" value="RmlC_Cupin_sf"/>
</dbReference>
<dbReference type="InterPro" id="IPR029303">
    <property type="entry name" value="CapF_C"/>
</dbReference>
<dbReference type="InterPro" id="IPR050177">
    <property type="entry name" value="Lipid_A_modif_metabolic_enz"/>
</dbReference>
<gene>
    <name evidence="3" type="ORF">SJ2017_1340</name>
</gene>
<dbReference type="PANTHER" id="PTHR43245">
    <property type="entry name" value="BIFUNCTIONAL POLYMYXIN RESISTANCE PROTEIN ARNA"/>
    <property type="match status" value="1"/>
</dbReference>
<dbReference type="RefSeq" id="WP_080915273.1">
    <property type="nucleotide sequence ID" value="NZ_CP020472.1"/>
</dbReference>
<dbReference type="Gene3D" id="2.60.120.10">
    <property type="entry name" value="Jelly Rolls"/>
    <property type="match status" value="1"/>
</dbReference>
<dbReference type="NCBIfam" id="NF047837">
    <property type="entry name" value="UDPAcbARedWbcJ"/>
    <property type="match status" value="1"/>
</dbReference>